<proteinExistence type="predicted"/>
<evidence type="ECO:0000256" key="1">
    <source>
        <dbReference type="SAM" id="MobiDB-lite"/>
    </source>
</evidence>
<evidence type="ECO:0000313" key="2">
    <source>
        <dbReference type="EMBL" id="GFH28756.1"/>
    </source>
</evidence>
<organism evidence="2 3">
    <name type="scientific">Haematococcus lacustris</name>
    <name type="common">Green alga</name>
    <name type="synonym">Haematococcus pluvialis</name>
    <dbReference type="NCBI Taxonomy" id="44745"/>
    <lineage>
        <taxon>Eukaryota</taxon>
        <taxon>Viridiplantae</taxon>
        <taxon>Chlorophyta</taxon>
        <taxon>core chlorophytes</taxon>
        <taxon>Chlorophyceae</taxon>
        <taxon>CS clade</taxon>
        <taxon>Chlamydomonadales</taxon>
        <taxon>Haematococcaceae</taxon>
        <taxon>Haematococcus</taxon>
    </lineage>
</organism>
<protein>
    <submittedName>
        <fullName evidence="2">Uncharacterized protein</fullName>
    </submittedName>
</protein>
<comment type="caution">
    <text evidence="2">The sequence shown here is derived from an EMBL/GenBank/DDBJ whole genome shotgun (WGS) entry which is preliminary data.</text>
</comment>
<feature type="non-terminal residue" evidence="2">
    <location>
        <position position="1"/>
    </location>
</feature>
<dbReference type="Proteomes" id="UP000485058">
    <property type="component" value="Unassembled WGS sequence"/>
</dbReference>
<accession>A0A6A0A855</accession>
<reference evidence="2 3" key="1">
    <citation type="submission" date="2020-02" db="EMBL/GenBank/DDBJ databases">
        <title>Draft genome sequence of Haematococcus lacustris strain NIES-144.</title>
        <authorList>
            <person name="Morimoto D."/>
            <person name="Nakagawa S."/>
            <person name="Yoshida T."/>
            <person name="Sawayama S."/>
        </authorList>
    </citation>
    <scope>NUCLEOTIDE SEQUENCE [LARGE SCALE GENOMIC DNA]</scope>
    <source>
        <strain evidence="2 3">NIES-144</strain>
    </source>
</reference>
<feature type="region of interest" description="Disordered" evidence="1">
    <location>
        <begin position="22"/>
        <end position="47"/>
    </location>
</feature>
<evidence type="ECO:0000313" key="3">
    <source>
        <dbReference type="Proteomes" id="UP000485058"/>
    </source>
</evidence>
<keyword evidence="3" id="KW-1185">Reference proteome</keyword>
<gene>
    <name evidence="2" type="ORF">HaLaN_27298</name>
</gene>
<dbReference type="AlphaFoldDB" id="A0A6A0A855"/>
<feature type="compositionally biased region" description="Low complexity" evidence="1">
    <location>
        <begin position="22"/>
        <end position="37"/>
    </location>
</feature>
<sequence>MGPDALMKQKIKQVTRIALEGPDSWAPLPDASSAALPEGADLKELAD</sequence>
<dbReference type="EMBL" id="BLLF01004020">
    <property type="protein sequence ID" value="GFH28756.1"/>
    <property type="molecule type" value="Genomic_DNA"/>
</dbReference>
<feature type="non-terminal residue" evidence="2">
    <location>
        <position position="47"/>
    </location>
</feature>
<name>A0A6A0A855_HAELA</name>